<comment type="caution">
    <text evidence="1">The sequence shown here is derived from an EMBL/GenBank/DDBJ whole genome shotgun (WGS) entry which is preliminary data.</text>
</comment>
<gene>
    <name evidence="1" type="ORF">L6164_027683</name>
</gene>
<evidence type="ECO:0000313" key="2">
    <source>
        <dbReference type="Proteomes" id="UP000828941"/>
    </source>
</evidence>
<reference evidence="1 2" key="1">
    <citation type="journal article" date="2022" name="DNA Res.">
        <title>Chromosomal-level genome assembly of the orchid tree Bauhinia variegata (Leguminosae; Cercidoideae) supports the allotetraploid origin hypothesis of Bauhinia.</title>
        <authorList>
            <person name="Zhong Y."/>
            <person name="Chen Y."/>
            <person name="Zheng D."/>
            <person name="Pang J."/>
            <person name="Liu Y."/>
            <person name="Luo S."/>
            <person name="Meng S."/>
            <person name="Qian L."/>
            <person name="Wei D."/>
            <person name="Dai S."/>
            <person name="Zhou R."/>
        </authorList>
    </citation>
    <scope>NUCLEOTIDE SEQUENCE [LARGE SCALE GENOMIC DNA]</scope>
    <source>
        <strain evidence="1">BV-YZ2020</strain>
    </source>
</reference>
<dbReference type="EMBL" id="CM039436">
    <property type="protein sequence ID" value="KAI4314814.1"/>
    <property type="molecule type" value="Genomic_DNA"/>
</dbReference>
<sequence length="92" mass="10307">MSAFMNGAVKTRRRGNCFQQKESSEAKVKKSRLSCPPPLKVGKEKRGDSIQALQRLVAPFGKTDTVSVLTEAIGYIHFLHDQIQTLNVPYMK</sequence>
<evidence type="ECO:0000313" key="1">
    <source>
        <dbReference type="EMBL" id="KAI4314814.1"/>
    </source>
</evidence>
<proteinExistence type="predicted"/>
<organism evidence="1 2">
    <name type="scientific">Bauhinia variegata</name>
    <name type="common">Purple orchid tree</name>
    <name type="synonym">Phanera variegata</name>
    <dbReference type="NCBI Taxonomy" id="167791"/>
    <lineage>
        <taxon>Eukaryota</taxon>
        <taxon>Viridiplantae</taxon>
        <taxon>Streptophyta</taxon>
        <taxon>Embryophyta</taxon>
        <taxon>Tracheophyta</taxon>
        <taxon>Spermatophyta</taxon>
        <taxon>Magnoliopsida</taxon>
        <taxon>eudicotyledons</taxon>
        <taxon>Gunneridae</taxon>
        <taxon>Pentapetalae</taxon>
        <taxon>rosids</taxon>
        <taxon>fabids</taxon>
        <taxon>Fabales</taxon>
        <taxon>Fabaceae</taxon>
        <taxon>Cercidoideae</taxon>
        <taxon>Cercideae</taxon>
        <taxon>Bauhiniinae</taxon>
        <taxon>Bauhinia</taxon>
    </lineage>
</organism>
<accession>A0ACB9LU40</accession>
<dbReference type="Proteomes" id="UP000828941">
    <property type="component" value="Chromosome 11"/>
</dbReference>
<protein>
    <submittedName>
        <fullName evidence="1">Uncharacterized protein</fullName>
    </submittedName>
</protein>
<keyword evidence="2" id="KW-1185">Reference proteome</keyword>
<name>A0ACB9LU40_BAUVA</name>